<name>A0A8C4R0X8_EPTBU</name>
<dbReference type="SMART" id="SM01179">
    <property type="entry name" value="DUF862"/>
    <property type="match status" value="1"/>
</dbReference>
<dbReference type="GO" id="GO:0008474">
    <property type="term" value="F:palmitoyl-(protein) hydrolase activity"/>
    <property type="evidence" value="ECO:0007669"/>
    <property type="project" value="UniProtKB-EC"/>
</dbReference>
<evidence type="ECO:0000256" key="4">
    <source>
        <dbReference type="ARBA" id="ARBA00012423"/>
    </source>
</evidence>
<dbReference type="Ensembl" id="ENSEBUT00000023941.1">
    <property type="protein sequence ID" value="ENSEBUP00000023365.1"/>
    <property type="gene ID" value="ENSEBUG00000014393.1"/>
</dbReference>
<dbReference type="EC" id="3.1.2.22" evidence="4"/>
<evidence type="ECO:0000259" key="18">
    <source>
        <dbReference type="PROSITE" id="PS51858"/>
    </source>
</evidence>
<protein>
    <recommendedName>
        <fullName evidence="10">Deubiquitinase DESI2</fullName>
        <ecNumber evidence="4">3.1.2.22</ecNumber>
        <ecNumber evidence="5">3.4.19.12</ecNumber>
    </recommendedName>
    <alternativeName>
        <fullName evidence="13">Desumoylating isopeptidase 2</fullName>
    </alternativeName>
    <alternativeName>
        <fullName evidence="12">PPPDE peptidase domain-containing protein 1</fullName>
    </alternativeName>
    <alternativeName>
        <fullName evidence="14">Palmitoyl protein thioesterase DESI2</fullName>
    </alternativeName>
    <alternativeName>
        <fullName evidence="11">Protein FAM152A</fullName>
    </alternativeName>
    <alternativeName>
        <fullName evidence="15">S-depalmitoylase DESI2</fullName>
    </alternativeName>
</protein>
<evidence type="ECO:0000256" key="11">
    <source>
        <dbReference type="ARBA" id="ARBA00041758"/>
    </source>
</evidence>
<reference evidence="19" key="1">
    <citation type="submission" date="2025-08" db="UniProtKB">
        <authorList>
            <consortium name="Ensembl"/>
        </authorList>
    </citation>
    <scope>IDENTIFICATION</scope>
</reference>
<comment type="catalytic activity">
    <reaction evidence="16">
        <text>S-hexadecanoyl-L-cysteinyl-[protein] + H2O = L-cysteinyl-[protein] + hexadecanoate + H(+)</text>
        <dbReference type="Rhea" id="RHEA:19233"/>
        <dbReference type="Rhea" id="RHEA-COMP:10131"/>
        <dbReference type="Rhea" id="RHEA-COMP:11032"/>
        <dbReference type="ChEBI" id="CHEBI:7896"/>
        <dbReference type="ChEBI" id="CHEBI:15377"/>
        <dbReference type="ChEBI" id="CHEBI:15378"/>
        <dbReference type="ChEBI" id="CHEBI:29950"/>
        <dbReference type="ChEBI" id="CHEBI:74151"/>
        <dbReference type="EC" id="3.1.2.22"/>
    </reaction>
    <physiologicalReaction direction="left-to-right" evidence="16">
        <dbReference type="Rhea" id="RHEA:19234"/>
    </physiologicalReaction>
</comment>
<keyword evidence="9" id="KW-0378">Hydrolase</keyword>
<dbReference type="InterPro" id="IPR008580">
    <property type="entry name" value="PPPDE_dom"/>
</dbReference>
<dbReference type="InterPro" id="IPR042266">
    <property type="entry name" value="PPPDE_sf"/>
</dbReference>
<evidence type="ECO:0000256" key="3">
    <source>
        <dbReference type="ARBA" id="ARBA00008140"/>
    </source>
</evidence>
<evidence type="ECO:0000313" key="20">
    <source>
        <dbReference type="Proteomes" id="UP000694388"/>
    </source>
</evidence>
<reference evidence="19" key="2">
    <citation type="submission" date="2025-09" db="UniProtKB">
        <authorList>
            <consortium name="Ensembl"/>
        </authorList>
    </citation>
    <scope>IDENTIFICATION</scope>
</reference>
<evidence type="ECO:0000256" key="2">
    <source>
        <dbReference type="ARBA" id="ARBA00004496"/>
    </source>
</evidence>
<evidence type="ECO:0000256" key="17">
    <source>
        <dbReference type="SAM" id="MobiDB-lite"/>
    </source>
</evidence>
<feature type="domain" description="PPPDE" evidence="18">
    <location>
        <begin position="1"/>
        <end position="115"/>
    </location>
</feature>
<evidence type="ECO:0000256" key="13">
    <source>
        <dbReference type="ARBA" id="ARBA00042117"/>
    </source>
</evidence>
<evidence type="ECO:0000256" key="6">
    <source>
        <dbReference type="ARBA" id="ARBA00022490"/>
    </source>
</evidence>
<dbReference type="GO" id="GO:0005737">
    <property type="term" value="C:cytoplasm"/>
    <property type="evidence" value="ECO:0007669"/>
    <property type="project" value="UniProtKB-SubCell"/>
</dbReference>
<evidence type="ECO:0000256" key="16">
    <source>
        <dbReference type="ARBA" id="ARBA00047409"/>
    </source>
</evidence>
<dbReference type="PANTHER" id="PTHR12378">
    <property type="entry name" value="DESUMOYLATING ISOPEPTIDASE"/>
    <property type="match status" value="1"/>
</dbReference>
<comment type="subcellular location">
    <subcellularLocation>
        <location evidence="2">Cytoplasm</location>
    </subcellularLocation>
</comment>
<keyword evidence="7" id="KW-0645">Protease</keyword>
<evidence type="ECO:0000256" key="14">
    <source>
        <dbReference type="ARBA" id="ARBA00044546"/>
    </source>
</evidence>
<keyword evidence="8" id="KW-0833">Ubl conjugation pathway</keyword>
<dbReference type="GO" id="GO:0060027">
    <property type="term" value="P:convergent extension involved in gastrulation"/>
    <property type="evidence" value="ECO:0007669"/>
    <property type="project" value="Ensembl"/>
</dbReference>
<dbReference type="EC" id="3.4.19.12" evidence="5"/>
<dbReference type="GO" id="GO:0006508">
    <property type="term" value="P:proteolysis"/>
    <property type="evidence" value="ECO:0007669"/>
    <property type="project" value="UniProtKB-KW"/>
</dbReference>
<evidence type="ECO:0000256" key="5">
    <source>
        <dbReference type="ARBA" id="ARBA00012759"/>
    </source>
</evidence>
<dbReference type="PROSITE" id="PS51858">
    <property type="entry name" value="PPPDE"/>
    <property type="match status" value="1"/>
</dbReference>
<keyword evidence="6" id="KW-0963">Cytoplasm</keyword>
<feature type="region of interest" description="Disordered" evidence="17">
    <location>
        <begin position="96"/>
        <end position="115"/>
    </location>
</feature>
<evidence type="ECO:0000256" key="15">
    <source>
        <dbReference type="ARBA" id="ARBA00044565"/>
    </source>
</evidence>
<accession>A0A8C4R0X8</accession>
<dbReference type="Gene3D" id="3.90.1720.30">
    <property type="entry name" value="PPPDE domains"/>
    <property type="match status" value="1"/>
</dbReference>
<dbReference type="Pfam" id="PF05903">
    <property type="entry name" value="Peptidase_C97"/>
    <property type="match status" value="1"/>
</dbReference>
<evidence type="ECO:0000313" key="19">
    <source>
        <dbReference type="Ensembl" id="ENSEBUP00000023365.1"/>
    </source>
</evidence>
<comment type="similarity">
    <text evidence="3">Belongs to the DeSI family.</text>
</comment>
<dbReference type="AlphaFoldDB" id="A0A8C4R0X8"/>
<evidence type="ECO:0000256" key="8">
    <source>
        <dbReference type="ARBA" id="ARBA00022786"/>
    </source>
</evidence>
<proteinExistence type="inferred from homology"/>
<dbReference type="GeneTree" id="ENSGT00730000111005"/>
<evidence type="ECO:0000256" key="9">
    <source>
        <dbReference type="ARBA" id="ARBA00022801"/>
    </source>
</evidence>
<evidence type="ECO:0000256" key="12">
    <source>
        <dbReference type="ARBA" id="ARBA00041968"/>
    </source>
</evidence>
<evidence type="ECO:0000256" key="10">
    <source>
        <dbReference type="ARBA" id="ARBA00039659"/>
    </source>
</evidence>
<comment type="catalytic activity">
    <reaction evidence="1">
        <text>Thiol-dependent hydrolysis of ester, thioester, amide, peptide and isopeptide bonds formed by the C-terminal Gly of ubiquitin (a 76-residue protein attached to proteins as an intracellular targeting signal).</text>
        <dbReference type="EC" id="3.4.19.12"/>
    </reaction>
</comment>
<dbReference type="GO" id="GO:0016579">
    <property type="term" value="P:protein deubiquitination"/>
    <property type="evidence" value="ECO:0007669"/>
    <property type="project" value="TreeGrafter"/>
</dbReference>
<evidence type="ECO:0000256" key="7">
    <source>
        <dbReference type="ARBA" id="ARBA00022670"/>
    </source>
</evidence>
<keyword evidence="20" id="KW-1185">Reference proteome</keyword>
<evidence type="ECO:0000256" key="1">
    <source>
        <dbReference type="ARBA" id="ARBA00000707"/>
    </source>
</evidence>
<sequence length="115" mass="12719">MNEYTSTLGIGIFHSGIQVYGREFAYGGHPYPFSGVFEIIPGDVLCGREIPRWVNRLAHVSSCIPFLRNLLPREWLMPAALQSSLSQGHLFSEHLPASPAEEATPSLGRYRSSSS</sequence>
<dbReference type="GO" id="GO:0004843">
    <property type="term" value="F:cysteine-type deubiquitinase activity"/>
    <property type="evidence" value="ECO:0007669"/>
    <property type="project" value="UniProtKB-EC"/>
</dbReference>
<dbReference type="PANTHER" id="PTHR12378:SF6">
    <property type="entry name" value="DEUBIQUITINASE DESI2"/>
    <property type="match status" value="1"/>
</dbReference>
<dbReference type="Proteomes" id="UP000694388">
    <property type="component" value="Unplaced"/>
</dbReference>
<organism evidence="19 20">
    <name type="scientific">Eptatretus burgeri</name>
    <name type="common">Inshore hagfish</name>
    <dbReference type="NCBI Taxonomy" id="7764"/>
    <lineage>
        <taxon>Eukaryota</taxon>
        <taxon>Metazoa</taxon>
        <taxon>Chordata</taxon>
        <taxon>Craniata</taxon>
        <taxon>Vertebrata</taxon>
        <taxon>Cyclostomata</taxon>
        <taxon>Myxini</taxon>
        <taxon>Myxiniformes</taxon>
        <taxon>Myxinidae</taxon>
        <taxon>Eptatretinae</taxon>
        <taxon>Eptatretus</taxon>
    </lineage>
</organism>